<dbReference type="PANTHER" id="PTHR43826">
    <property type="entry name" value="GLUCOSE-6-PHOSPHATE EXCHANGER SLC37A4"/>
    <property type="match status" value="1"/>
</dbReference>
<dbReference type="AlphaFoldDB" id="A0A504YV73"/>
<evidence type="ECO:0000256" key="2">
    <source>
        <dbReference type="ARBA" id="ARBA00022692"/>
    </source>
</evidence>
<feature type="transmembrane region" description="Helical" evidence="5">
    <location>
        <begin position="102"/>
        <end position="122"/>
    </location>
</feature>
<dbReference type="GO" id="GO:0016020">
    <property type="term" value="C:membrane"/>
    <property type="evidence" value="ECO:0007669"/>
    <property type="project" value="UniProtKB-ARBA"/>
</dbReference>
<evidence type="ECO:0000256" key="6">
    <source>
        <dbReference type="SAM" id="SignalP"/>
    </source>
</evidence>
<dbReference type="Gene3D" id="1.20.1250.20">
    <property type="entry name" value="MFS general substrate transporter like domains"/>
    <property type="match status" value="1"/>
</dbReference>
<feature type="chain" id="PRO_5021432478" evidence="6">
    <location>
        <begin position="26"/>
        <end position="338"/>
    </location>
</feature>
<dbReference type="STRING" id="46835.A0A504YV73"/>
<dbReference type="Proteomes" id="UP000316759">
    <property type="component" value="Unassembled WGS sequence"/>
</dbReference>
<dbReference type="Pfam" id="PF07690">
    <property type="entry name" value="MFS_1"/>
    <property type="match status" value="1"/>
</dbReference>
<protein>
    <submittedName>
        <fullName evidence="8">Protein transport protein SEC13</fullName>
    </submittedName>
</protein>
<keyword evidence="2 5" id="KW-0812">Transmembrane</keyword>
<feature type="transmembrane region" description="Helical" evidence="5">
    <location>
        <begin position="175"/>
        <end position="196"/>
    </location>
</feature>
<keyword evidence="4 5" id="KW-0472">Membrane</keyword>
<evidence type="ECO:0000256" key="1">
    <source>
        <dbReference type="ARBA" id="ARBA00004127"/>
    </source>
</evidence>
<keyword evidence="6" id="KW-0732">Signal</keyword>
<dbReference type="InterPro" id="IPR051337">
    <property type="entry name" value="OPA_Antiporter"/>
</dbReference>
<dbReference type="GO" id="GO:0061513">
    <property type="term" value="F:glucose 6-phosphate:phosphate antiporter activity"/>
    <property type="evidence" value="ECO:0007669"/>
    <property type="project" value="TreeGrafter"/>
</dbReference>
<dbReference type="EMBL" id="SUNJ01007552">
    <property type="protein sequence ID" value="TPP61897.1"/>
    <property type="molecule type" value="Genomic_DNA"/>
</dbReference>
<dbReference type="PROSITE" id="PS50850">
    <property type="entry name" value="MFS"/>
    <property type="match status" value="1"/>
</dbReference>
<evidence type="ECO:0000313" key="9">
    <source>
        <dbReference type="Proteomes" id="UP000316759"/>
    </source>
</evidence>
<dbReference type="InterPro" id="IPR020846">
    <property type="entry name" value="MFS_dom"/>
</dbReference>
<feature type="transmembrane region" description="Helical" evidence="5">
    <location>
        <begin position="267"/>
        <end position="286"/>
    </location>
</feature>
<feature type="transmembrane region" description="Helical" evidence="5">
    <location>
        <begin position="79"/>
        <end position="96"/>
    </location>
</feature>
<evidence type="ECO:0000313" key="8">
    <source>
        <dbReference type="EMBL" id="TPP61897.1"/>
    </source>
</evidence>
<dbReference type="InterPro" id="IPR011701">
    <property type="entry name" value="MFS"/>
</dbReference>
<comment type="caution">
    <text evidence="8">The sequence shown here is derived from an EMBL/GenBank/DDBJ whole genome shotgun (WGS) entry which is preliminary data.</text>
</comment>
<evidence type="ECO:0000259" key="7">
    <source>
        <dbReference type="PROSITE" id="PS50850"/>
    </source>
</evidence>
<dbReference type="OrthoDB" id="3639251at2759"/>
<proteinExistence type="predicted"/>
<name>A0A504YV73_FASGI</name>
<evidence type="ECO:0000256" key="5">
    <source>
        <dbReference type="SAM" id="Phobius"/>
    </source>
</evidence>
<keyword evidence="9" id="KW-1185">Reference proteome</keyword>
<dbReference type="SUPFAM" id="SSF103473">
    <property type="entry name" value="MFS general substrate transporter"/>
    <property type="match status" value="1"/>
</dbReference>
<feature type="transmembrane region" description="Helical" evidence="5">
    <location>
        <begin position="306"/>
        <end position="325"/>
    </location>
</feature>
<feature type="domain" description="Major facilitator superfamily (MFS) profile" evidence="7">
    <location>
        <begin position="11"/>
        <end position="338"/>
    </location>
</feature>
<keyword evidence="3 5" id="KW-1133">Transmembrane helix</keyword>
<feature type="signal peptide" evidence="6">
    <location>
        <begin position="1"/>
        <end position="25"/>
    </location>
</feature>
<sequence length="338" mass="36719">MEKAETRPTGLLALLFVSYTSLSLARRALQDVYPLIPGSLSDEYSATRLGTILSFQTAGYTVTKLISGVLMDQINPTKTFLATLLCTAITLFLMSISSNPLFWLILCTINGLSLGMSWPSVAKILRTSVPPRELATWWGIISAAVNLAGGVGPWIALSLFTVLSVSFGEQRAWKFVLIMTGSGCVLSVLLLNLHSLSRPGRDGKKMICTHDAGNSSGSTCLSNGLIQVVGGPQHTEKNDIKTGGSNELGLLRQWRKLTQSLSTTQRMLLCCSATVHLGSTFLRFAISNWFPIMLLRQKEEFGYSRGSGMFCVLQCVLFCGNVSVVKTTVDNCKSLTRC</sequence>
<comment type="subcellular location">
    <subcellularLocation>
        <location evidence="1">Endomembrane system</location>
        <topology evidence="1">Multi-pass membrane protein</topology>
    </subcellularLocation>
</comment>
<organism evidence="8 9">
    <name type="scientific">Fasciola gigantica</name>
    <name type="common">Giant liver fluke</name>
    <dbReference type="NCBI Taxonomy" id="46835"/>
    <lineage>
        <taxon>Eukaryota</taxon>
        <taxon>Metazoa</taxon>
        <taxon>Spiralia</taxon>
        <taxon>Lophotrochozoa</taxon>
        <taxon>Platyhelminthes</taxon>
        <taxon>Trematoda</taxon>
        <taxon>Digenea</taxon>
        <taxon>Plagiorchiida</taxon>
        <taxon>Echinostomata</taxon>
        <taxon>Echinostomatoidea</taxon>
        <taxon>Fasciolidae</taxon>
        <taxon>Fasciola</taxon>
    </lineage>
</organism>
<gene>
    <name evidence="8" type="ORF">FGIG_03836</name>
</gene>
<evidence type="ECO:0000256" key="4">
    <source>
        <dbReference type="ARBA" id="ARBA00023136"/>
    </source>
</evidence>
<dbReference type="GO" id="GO:0035435">
    <property type="term" value="P:phosphate ion transmembrane transport"/>
    <property type="evidence" value="ECO:0007669"/>
    <property type="project" value="TreeGrafter"/>
</dbReference>
<dbReference type="InterPro" id="IPR036259">
    <property type="entry name" value="MFS_trans_sf"/>
</dbReference>
<feature type="transmembrane region" description="Helical" evidence="5">
    <location>
        <begin position="134"/>
        <end position="155"/>
    </location>
</feature>
<dbReference type="PANTHER" id="PTHR43826:SF3">
    <property type="entry name" value="GLUCOSE-6-PHOSPHATE EXCHANGER SLC37A4"/>
    <property type="match status" value="1"/>
</dbReference>
<evidence type="ECO:0000256" key="3">
    <source>
        <dbReference type="ARBA" id="ARBA00022989"/>
    </source>
</evidence>
<reference evidence="8 9" key="1">
    <citation type="submission" date="2019-04" db="EMBL/GenBank/DDBJ databases">
        <title>Annotation for the trematode Fasciola gigantica.</title>
        <authorList>
            <person name="Choi Y.-J."/>
        </authorList>
    </citation>
    <scope>NUCLEOTIDE SEQUENCE [LARGE SCALE GENOMIC DNA]</scope>
    <source>
        <strain evidence="8">Uganda_cow_1</strain>
    </source>
</reference>
<dbReference type="GO" id="GO:0012505">
    <property type="term" value="C:endomembrane system"/>
    <property type="evidence" value="ECO:0007669"/>
    <property type="project" value="UniProtKB-SubCell"/>
</dbReference>
<accession>A0A504YV73</accession>